<dbReference type="GO" id="GO:0016020">
    <property type="term" value="C:membrane"/>
    <property type="evidence" value="ECO:0007669"/>
    <property type="project" value="UniProtKB-SubCell"/>
</dbReference>
<dbReference type="Gene3D" id="1.10.8.10">
    <property type="entry name" value="DNA helicase RuvA subunit, C-terminal domain"/>
    <property type="match status" value="1"/>
</dbReference>
<evidence type="ECO:0000256" key="5">
    <source>
        <dbReference type="ARBA" id="ARBA00023136"/>
    </source>
</evidence>
<keyword evidence="9" id="KW-1185">Reference proteome</keyword>
<keyword evidence="4 6" id="KW-1133">Transmembrane helix</keyword>
<accession>A0A9Q0KXG1</accession>
<comment type="similarity">
    <text evidence="2">Belongs to the peptidase S54 family.</text>
</comment>
<dbReference type="EMBL" id="JAMYWD010000002">
    <property type="protein sequence ID" value="KAJ4978637.1"/>
    <property type="molecule type" value="Genomic_DNA"/>
</dbReference>
<keyword evidence="5 6" id="KW-0472">Membrane</keyword>
<dbReference type="Pfam" id="PF00627">
    <property type="entry name" value="UBA"/>
    <property type="match status" value="1"/>
</dbReference>
<dbReference type="SUPFAM" id="SSF144091">
    <property type="entry name" value="Rhomboid-like"/>
    <property type="match status" value="1"/>
</dbReference>
<evidence type="ECO:0000259" key="7">
    <source>
        <dbReference type="PROSITE" id="PS50030"/>
    </source>
</evidence>
<sequence length="366" mass="40705">MGILKRLALLPKNLSFHRDVFVAIFHLFDPARFGCCLVSEMTSLGLWSTPCTTRVSKARQGRLVVASFTLKMNGGPSGFHNAPVTKAFVVACALFTVVVRIQGRSSTLGLSYEDVFRKFHLWRLLSSVFAFSSTPELLFGLYLLYYFRVFERQIGSNKYSVFILFSTVVSLLFEGLLLFTLKDRSKVLASGPYGLIFSSFVPFFFNIPVSTRFHIFGIHVSDKSFIYLAGLQLLLSYWKRSFLPGLGGILAGILYCMNLFRIRRVKFPKIVASFFSRLQWPSSGGSSSTASGVNTARNMPSYTGRPVEGNYPSVPFASAAMEPPEDSIATLVSMGFDRHAARQALVRSRNDINIATNILLEGQGHS</sequence>
<dbReference type="GO" id="GO:0004252">
    <property type="term" value="F:serine-type endopeptidase activity"/>
    <property type="evidence" value="ECO:0007669"/>
    <property type="project" value="InterPro"/>
</dbReference>
<feature type="transmembrane region" description="Helical" evidence="6">
    <location>
        <begin position="193"/>
        <end position="215"/>
    </location>
</feature>
<dbReference type="SMART" id="SM00165">
    <property type="entry name" value="UBA"/>
    <property type="match status" value="1"/>
</dbReference>
<dbReference type="SUPFAM" id="SSF46934">
    <property type="entry name" value="UBA-like"/>
    <property type="match status" value="1"/>
</dbReference>
<feature type="transmembrane region" description="Helical" evidence="6">
    <location>
        <begin position="241"/>
        <end position="260"/>
    </location>
</feature>
<dbReference type="InterPro" id="IPR009060">
    <property type="entry name" value="UBA-like_sf"/>
</dbReference>
<dbReference type="PANTHER" id="PTHR43066">
    <property type="entry name" value="RHOMBOID-RELATED PROTEIN"/>
    <property type="match status" value="1"/>
</dbReference>
<dbReference type="Gene3D" id="1.20.1540.10">
    <property type="entry name" value="Rhomboid-like"/>
    <property type="match status" value="1"/>
</dbReference>
<keyword evidence="3 6" id="KW-0812">Transmembrane</keyword>
<comment type="caution">
    <text evidence="8">The sequence shown here is derived from an EMBL/GenBank/DDBJ whole genome shotgun (WGS) entry which is preliminary data.</text>
</comment>
<protein>
    <recommendedName>
        <fullName evidence="7">UBA domain-containing protein</fullName>
    </recommendedName>
</protein>
<dbReference type="InterPro" id="IPR035952">
    <property type="entry name" value="Rhomboid-like_sf"/>
</dbReference>
<dbReference type="OrthoDB" id="272778at2759"/>
<feature type="transmembrane region" description="Helical" evidence="6">
    <location>
        <begin position="124"/>
        <end position="147"/>
    </location>
</feature>
<feature type="transmembrane region" description="Helical" evidence="6">
    <location>
        <begin position="84"/>
        <end position="103"/>
    </location>
</feature>
<dbReference type="PANTHER" id="PTHR43066:SF21">
    <property type="entry name" value="UBIQUITIN-ASSOCIATED DOMAIN-CONTAINING PROTEIN 2"/>
    <property type="match status" value="1"/>
</dbReference>
<evidence type="ECO:0000256" key="1">
    <source>
        <dbReference type="ARBA" id="ARBA00004141"/>
    </source>
</evidence>
<dbReference type="InterPro" id="IPR022764">
    <property type="entry name" value="Peptidase_S54_rhomboid_dom"/>
</dbReference>
<feature type="transmembrane region" description="Helical" evidence="6">
    <location>
        <begin position="159"/>
        <end position="181"/>
    </location>
</feature>
<evidence type="ECO:0000313" key="9">
    <source>
        <dbReference type="Proteomes" id="UP001141806"/>
    </source>
</evidence>
<dbReference type="Proteomes" id="UP001141806">
    <property type="component" value="Unassembled WGS sequence"/>
</dbReference>
<dbReference type="PROSITE" id="PS50030">
    <property type="entry name" value="UBA"/>
    <property type="match status" value="1"/>
</dbReference>
<evidence type="ECO:0000256" key="6">
    <source>
        <dbReference type="SAM" id="Phobius"/>
    </source>
</evidence>
<evidence type="ECO:0000256" key="2">
    <source>
        <dbReference type="ARBA" id="ARBA00009045"/>
    </source>
</evidence>
<comment type="subcellular location">
    <subcellularLocation>
        <location evidence="1">Membrane</location>
        <topology evidence="1">Multi-pass membrane protein</topology>
    </subcellularLocation>
</comment>
<dbReference type="AlphaFoldDB" id="A0A9Q0KXG1"/>
<dbReference type="Pfam" id="PF01694">
    <property type="entry name" value="Rhomboid"/>
    <property type="match status" value="1"/>
</dbReference>
<gene>
    <name evidence="8" type="ORF">NE237_009417</name>
</gene>
<evidence type="ECO:0000256" key="3">
    <source>
        <dbReference type="ARBA" id="ARBA00022692"/>
    </source>
</evidence>
<name>A0A9Q0KXG1_9MAGN</name>
<feature type="domain" description="UBA" evidence="7">
    <location>
        <begin position="322"/>
        <end position="362"/>
    </location>
</feature>
<organism evidence="8 9">
    <name type="scientific">Protea cynaroides</name>
    <dbReference type="NCBI Taxonomy" id="273540"/>
    <lineage>
        <taxon>Eukaryota</taxon>
        <taxon>Viridiplantae</taxon>
        <taxon>Streptophyta</taxon>
        <taxon>Embryophyta</taxon>
        <taxon>Tracheophyta</taxon>
        <taxon>Spermatophyta</taxon>
        <taxon>Magnoliopsida</taxon>
        <taxon>Proteales</taxon>
        <taxon>Proteaceae</taxon>
        <taxon>Protea</taxon>
    </lineage>
</organism>
<dbReference type="InterPro" id="IPR015940">
    <property type="entry name" value="UBA"/>
</dbReference>
<proteinExistence type="inferred from homology"/>
<evidence type="ECO:0000313" key="8">
    <source>
        <dbReference type="EMBL" id="KAJ4978637.1"/>
    </source>
</evidence>
<reference evidence="8" key="1">
    <citation type="journal article" date="2023" name="Plant J.">
        <title>The genome of the king protea, Protea cynaroides.</title>
        <authorList>
            <person name="Chang J."/>
            <person name="Duong T.A."/>
            <person name="Schoeman C."/>
            <person name="Ma X."/>
            <person name="Roodt D."/>
            <person name="Barker N."/>
            <person name="Li Z."/>
            <person name="Van de Peer Y."/>
            <person name="Mizrachi E."/>
        </authorList>
    </citation>
    <scope>NUCLEOTIDE SEQUENCE</scope>
    <source>
        <tissue evidence="8">Young leaves</tissue>
    </source>
</reference>
<evidence type="ECO:0000256" key="4">
    <source>
        <dbReference type="ARBA" id="ARBA00022989"/>
    </source>
</evidence>